<reference evidence="1 2" key="1">
    <citation type="submission" date="2014-02" db="EMBL/GenBank/DDBJ databases">
        <authorList>
            <person name="Genoscope - CEA"/>
        </authorList>
    </citation>
    <scope>NUCLEOTIDE SEQUENCE [LARGE SCALE GENOMIC DNA]</scope>
    <source>
        <strain evidence="1 2">PCC 8005</strain>
    </source>
</reference>
<organism evidence="1 2">
    <name type="scientific">Limnospira indica PCC 8005</name>
    <dbReference type="NCBI Taxonomy" id="376219"/>
    <lineage>
        <taxon>Bacteria</taxon>
        <taxon>Bacillati</taxon>
        <taxon>Cyanobacteriota</taxon>
        <taxon>Cyanophyceae</taxon>
        <taxon>Oscillatoriophycideae</taxon>
        <taxon>Oscillatoriales</taxon>
        <taxon>Sirenicapillariaceae</taxon>
        <taxon>Limnospira</taxon>
    </lineage>
</organism>
<dbReference type="Proteomes" id="UP000032946">
    <property type="component" value="Chromosome"/>
</dbReference>
<gene>
    <name evidence="1" type="ORF">ARTHRO_60504</name>
</gene>
<protein>
    <submittedName>
        <fullName evidence="1">Uncharacterized protein</fullName>
    </submittedName>
</protein>
<accession>A0A9P1P1E3</accession>
<evidence type="ECO:0000313" key="2">
    <source>
        <dbReference type="Proteomes" id="UP000032946"/>
    </source>
</evidence>
<dbReference type="EMBL" id="FO818640">
    <property type="protein sequence ID" value="CDM97903.1"/>
    <property type="molecule type" value="Genomic_DNA"/>
</dbReference>
<proteinExistence type="predicted"/>
<sequence>MSKISRSSIHKTSLLAQFLKWQGVQPFLKVDVIQNQGDMHLSLKKLQAFTTRSYCF</sequence>
<evidence type="ECO:0000313" key="1">
    <source>
        <dbReference type="EMBL" id="CDM97903.1"/>
    </source>
</evidence>
<keyword evidence="2" id="KW-1185">Reference proteome</keyword>
<name>A0A9P1P1E3_9CYAN</name>
<dbReference type="AlphaFoldDB" id="A0A9P1P1E3"/>